<organism evidence="1 2">
    <name type="scientific">Allacma fusca</name>
    <dbReference type="NCBI Taxonomy" id="39272"/>
    <lineage>
        <taxon>Eukaryota</taxon>
        <taxon>Metazoa</taxon>
        <taxon>Ecdysozoa</taxon>
        <taxon>Arthropoda</taxon>
        <taxon>Hexapoda</taxon>
        <taxon>Collembola</taxon>
        <taxon>Symphypleona</taxon>
        <taxon>Sminthuridae</taxon>
        <taxon>Allacma</taxon>
    </lineage>
</organism>
<keyword evidence="2" id="KW-1185">Reference proteome</keyword>
<proteinExistence type="predicted"/>
<feature type="non-terminal residue" evidence="1">
    <location>
        <position position="1"/>
    </location>
</feature>
<evidence type="ECO:0000313" key="1">
    <source>
        <dbReference type="EMBL" id="CAG7818041.1"/>
    </source>
</evidence>
<dbReference type="EMBL" id="CAJVCH010410010">
    <property type="protein sequence ID" value="CAG7818041.1"/>
    <property type="molecule type" value="Genomic_DNA"/>
</dbReference>
<accession>A0A8J2KHG7</accession>
<dbReference type="AlphaFoldDB" id="A0A8J2KHG7"/>
<name>A0A8J2KHG7_9HEXA</name>
<gene>
    <name evidence="1" type="ORF">AFUS01_LOCUS28575</name>
</gene>
<dbReference type="OrthoDB" id="2668416at2759"/>
<dbReference type="Proteomes" id="UP000708208">
    <property type="component" value="Unassembled WGS sequence"/>
</dbReference>
<comment type="caution">
    <text evidence="1">The sequence shown here is derived from an EMBL/GenBank/DDBJ whole genome shotgun (WGS) entry which is preliminary data.</text>
</comment>
<sequence>MPKIQPNNIISAKKKLLLLTAITITWRKSKNRRKTRTQWIRPFNLTRKSRGDYYVAIPDMLRDDPKYFFETFRVTPDLFEDLLTRVGPLIQKQDCVRESISPAERLYVTLAYLASGDQQKSIAKDYRLGRST</sequence>
<protein>
    <submittedName>
        <fullName evidence="1">Uncharacterized protein</fullName>
    </submittedName>
</protein>
<evidence type="ECO:0000313" key="2">
    <source>
        <dbReference type="Proteomes" id="UP000708208"/>
    </source>
</evidence>
<reference evidence="1" key="1">
    <citation type="submission" date="2021-06" db="EMBL/GenBank/DDBJ databases">
        <authorList>
            <person name="Hodson N. C."/>
            <person name="Mongue J. A."/>
            <person name="Jaron S. K."/>
        </authorList>
    </citation>
    <scope>NUCLEOTIDE SEQUENCE</scope>
</reference>